<dbReference type="PANTHER" id="PTHR42885:SF1">
    <property type="entry name" value="THREONINE-PHOSPHATE DECARBOXYLASE"/>
    <property type="match status" value="1"/>
</dbReference>
<proteinExistence type="predicted"/>
<dbReference type="Pfam" id="PF00155">
    <property type="entry name" value="Aminotran_1_2"/>
    <property type="match status" value="1"/>
</dbReference>
<dbReference type="Gene3D" id="3.90.1150.10">
    <property type="entry name" value="Aspartate Aminotransferase, domain 1"/>
    <property type="match status" value="1"/>
</dbReference>
<dbReference type="InterPro" id="IPR004839">
    <property type="entry name" value="Aminotransferase_I/II_large"/>
</dbReference>
<dbReference type="OrthoDB" id="9813612at2"/>
<dbReference type="SUPFAM" id="SSF53383">
    <property type="entry name" value="PLP-dependent transferases"/>
    <property type="match status" value="1"/>
</dbReference>
<evidence type="ECO:0000256" key="1">
    <source>
        <dbReference type="ARBA" id="ARBA00001933"/>
    </source>
</evidence>
<evidence type="ECO:0000256" key="2">
    <source>
        <dbReference type="ARBA" id="ARBA00022898"/>
    </source>
</evidence>
<keyword evidence="2" id="KW-0663">Pyridoxal phosphate</keyword>
<comment type="cofactor">
    <cofactor evidence="1">
        <name>pyridoxal 5'-phosphate</name>
        <dbReference type="ChEBI" id="CHEBI:597326"/>
    </cofactor>
</comment>
<dbReference type="InterPro" id="IPR015422">
    <property type="entry name" value="PyrdxlP-dep_Trfase_small"/>
</dbReference>
<feature type="domain" description="Aminotransferase class I/classII large" evidence="3">
    <location>
        <begin position="22"/>
        <end position="340"/>
    </location>
</feature>
<dbReference type="EMBL" id="CP036313">
    <property type="protein sequence ID" value="QBH12553.1"/>
    <property type="molecule type" value="Genomic_DNA"/>
</dbReference>
<dbReference type="InterPro" id="IPR015421">
    <property type="entry name" value="PyrdxlP-dep_Trfase_major"/>
</dbReference>
<organism evidence="5 6">
    <name type="scientific">Desulfobacter hydrogenophilus</name>
    <dbReference type="NCBI Taxonomy" id="2291"/>
    <lineage>
        <taxon>Bacteria</taxon>
        <taxon>Pseudomonadati</taxon>
        <taxon>Thermodesulfobacteriota</taxon>
        <taxon>Desulfobacteria</taxon>
        <taxon>Desulfobacterales</taxon>
        <taxon>Desulfobacteraceae</taxon>
        <taxon>Desulfobacter</taxon>
    </lineage>
</organism>
<dbReference type="GO" id="GO:0008483">
    <property type="term" value="F:transaminase activity"/>
    <property type="evidence" value="ECO:0007669"/>
    <property type="project" value="UniProtKB-KW"/>
</dbReference>
<accession>A0A328FJW9</accession>
<name>A0A328FJW9_9BACT</name>
<dbReference type="AlphaFoldDB" id="A0A328FJW9"/>
<evidence type="ECO:0000313" key="4">
    <source>
        <dbReference type="EMBL" id="QBH12553.1"/>
    </source>
</evidence>
<evidence type="ECO:0000313" key="7">
    <source>
        <dbReference type="Proteomes" id="UP000293902"/>
    </source>
</evidence>
<protein>
    <submittedName>
        <fullName evidence="5">Pyridoxal phosphate-dependent class II aminotransferase</fullName>
    </submittedName>
</protein>
<dbReference type="RefSeq" id="WP_111954026.1">
    <property type="nucleotide sequence ID" value="NZ_CP036313.1"/>
</dbReference>
<dbReference type="Proteomes" id="UP000248798">
    <property type="component" value="Unassembled WGS sequence"/>
</dbReference>
<evidence type="ECO:0000313" key="6">
    <source>
        <dbReference type="Proteomes" id="UP000248798"/>
    </source>
</evidence>
<dbReference type="InterPro" id="IPR015424">
    <property type="entry name" value="PyrdxlP-dep_Trfase"/>
</dbReference>
<evidence type="ECO:0000259" key="3">
    <source>
        <dbReference type="Pfam" id="PF00155"/>
    </source>
</evidence>
<dbReference type="GO" id="GO:0030170">
    <property type="term" value="F:pyridoxal phosphate binding"/>
    <property type="evidence" value="ECO:0007669"/>
    <property type="project" value="InterPro"/>
</dbReference>
<keyword evidence="7" id="KW-1185">Reference proteome</keyword>
<dbReference type="PANTHER" id="PTHR42885">
    <property type="entry name" value="HISTIDINOL-PHOSPHATE AMINOTRANSFERASE-RELATED"/>
    <property type="match status" value="1"/>
</dbReference>
<dbReference type="Proteomes" id="UP000293902">
    <property type="component" value="Chromosome"/>
</dbReference>
<dbReference type="Gene3D" id="3.40.640.10">
    <property type="entry name" value="Type I PLP-dependent aspartate aminotransferase-like (Major domain)"/>
    <property type="match status" value="1"/>
</dbReference>
<gene>
    <name evidence="5" type="ORF">DO021_04190</name>
    <name evidence="4" type="ORF">EYB58_06270</name>
</gene>
<dbReference type="EMBL" id="QLNI01000006">
    <property type="protein sequence ID" value="RAM03287.1"/>
    <property type="molecule type" value="Genomic_DNA"/>
</dbReference>
<dbReference type="CDD" id="cd00609">
    <property type="entry name" value="AAT_like"/>
    <property type="match status" value="1"/>
</dbReference>
<keyword evidence="5" id="KW-0808">Transferase</keyword>
<reference evidence="5 6" key="1">
    <citation type="submission" date="2018-06" db="EMBL/GenBank/DDBJ databases">
        <title>Complete Genome Sequence of Desulfobacter hydrogenophilus (DSM3380).</title>
        <authorList>
            <person name="Marietou A."/>
            <person name="Schreiber L."/>
            <person name="Marshall I."/>
            <person name="Jorgensen B."/>
        </authorList>
    </citation>
    <scope>NUCLEOTIDE SEQUENCE [LARGE SCALE GENOMIC DNA]</scope>
    <source>
        <strain evidence="5 6">DSM 3380</strain>
    </source>
</reference>
<evidence type="ECO:0000313" key="5">
    <source>
        <dbReference type="EMBL" id="RAM03287.1"/>
    </source>
</evidence>
<reference evidence="4 7" key="2">
    <citation type="submission" date="2019-02" db="EMBL/GenBank/DDBJ databases">
        <title>Complete genome sequence of Desulfobacter hydrogenophilus AcRS1.</title>
        <authorList>
            <person name="Marietou A."/>
            <person name="Lund M.B."/>
            <person name="Marshall I.P.G."/>
            <person name="Schreiber L."/>
            <person name="Jorgensen B."/>
        </authorList>
    </citation>
    <scope>NUCLEOTIDE SEQUENCE [LARGE SCALE GENOMIC DNA]</scope>
    <source>
        <strain evidence="4 7">AcRS1</strain>
    </source>
</reference>
<keyword evidence="5" id="KW-0032">Aminotransferase</keyword>
<sequence>MIQGHGGNKQQLADRIGCRLEDIIDMSSNLNPLGPPERIHTFIRENIHLIHALPEPDAAGMSKGFADYRGIDPGCVMAGNGTTFFIYTLPLALGAKKALILGPAYADYEDACAAHHVKTSHCLTLAENNFVPDLDQLSAGAEQADLVFICNPNNPTGNLINKQDLETLMRRHTNTCFVVDESYLPFVPDAEEFSLVEQTHLPNLVVLSSMSKIFRIPGLRTGFLSGAKALIRKVMVHYQPWSVNALAQAVIKDIYDHPEEILPFYQQTREFIVKERRAFAQALAETDGIRLFDTPVYFMLARLDKILASQLCRRVGDDGFLIRDCANFKGLSYRFVRFSLKTNKINLALAQSIKTALARKQNSPCSLILPGRF</sequence>